<dbReference type="Proteomes" id="UP000077202">
    <property type="component" value="Unassembled WGS sequence"/>
</dbReference>
<name>A0A176VGV4_MARPO</name>
<protein>
    <submittedName>
        <fullName evidence="2">Uncharacterized protein</fullName>
    </submittedName>
</protein>
<evidence type="ECO:0000313" key="2">
    <source>
        <dbReference type="EMBL" id="OAE20090.1"/>
    </source>
</evidence>
<accession>A0A176VGV4</accession>
<organism evidence="2 3">
    <name type="scientific">Marchantia polymorpha subsp. ruderalis</name>
    <dbReference type="NCBI Taxonomy" id="1480154"/>
    <lineage>
        <taxon>Eukaryota</taxon>
        <taxon>Viridiplantae</taxon>
        <taxon>Streptophyta</taxon>
        <taxon>Embryophyta</taxon>
        <taxon>Marchantiophyta</taxon>
        <taxon>Marchantiopsida</taxon>
        <taxon>Marchantiidae</taxon>
        <taxon>Marchantiales</taxon>
        <taxon>Marchantiaceae</taxon>
        <taxon>Marchantia</taxon>
    </lineage>
</organism>
<proteinExistence type="predicted"/>
<reference evidence="2" key="1">
    <citation type="submission" date="2016-03" db="EMBL/GenBank/DDBJ databases">
        <title>Mechanisms controlling the formation of the plant cell surface in tip-growing cells are functionally conserved among land plants.</title>
        <authorList>
            <person name="Honkanen S."/>
            <person name="Jones V.A."/>
            <person name="Morieri G."/>
            <person name="Champion C."/>
            <person name="Hetherington A.J."/>
            <person name="Kelly S."/>
            <person name="Saint-Marcoux D."/>
            <person name="Proust H."/>
            <person name="Prescott H."/>
            <person name="Dolan L."/>
        </authorList>
    </citation>
    <scope>NUCLEOTIDE SEQUENCE [LARGE SCALE GENOMIC DNA]</scope>
    <source>
        <tissue evidence="2">Whole gametophyte</tissue>
    </source>
</reference>
<gene>
    <name evidence="2" type="ORF">AXG93_544s1030</name>
</gene>
<sequence>MSGPAVGPATAVLVGQFANIRGREGRKEEGDPGGEKKTSSRSQVKSRASQDLWLILYWSSTCFAVLNPPDPGLEGSQLVVDDD</sequence>
<evidence type="ECO:0000256" key="1">
    <source>
        <dbReference type="SAM" id="MobiDB-lite"/>
    </source>
</evidence>
<feature type="region of interest" description="Disordered" evidence="1">
    <location>
        <begin position="18"/>
        <end position="47"/>
    </location>
</feature>
<evidence type="ECO:0000313" key="3">
    <source>
        <dbReference type="Proteomes" id="UP000077202"/>
    </source>
</evidence>
<feature type="compositionally biased region" description="Basic and acidic residues" evidence="1">
    <location>
        <begin position="21"/>
        <end position="38"/>
    </location>
</feature>
<comment type="caution">
    <text evidence="2">The sequence shown here is derived from an EMBL/GenBank/DDBJ whole genome shotgun (WGS) entry which is preliminary data.</text>
</comment>
<dbReference type="AlphaFoldDB" id="A0A176VGV4"/>
<dbReference type="EMBL" id="LVLJ01003691">
    <property type="protein sequence ID" value="OAE20090.1"/>
    <property type="molecule type" value="Genomic_DNA"/>
</dbReference>
<keyword evidence="3" id="KW-1185">Reference proteome</keyword>